<dbReference type="AlphaFoldDB" id="A0AAW1PNH6"/>
<dbReference type="Proteomes" id="UP001489004">
    <property type="component" value="Unassembled WGS sequence"/>
</dbReference>
<evidence type="ECO:0000313" key="2">
    <source>
        <dbReference type="EMBL" id="KAK9811315.1"/>
    </source>
</evidence>
<evidence type="ECO:0000256" key="1">
    <source>
        <dbReference type="SAM" id="MobiDB-lite"/>
    </source>
</evidence>
<keyword evidence="3" id="KW-1185">Reference proteome</keyword>
<feature type="compositionally biased region" description="Basic and acidic residues" evidence="1">
    <location>
        <begin position="24"/>
        <end position="33"/>
    </location>
</feature>
<gene>
    <name evidence="2" type="ORF">WJX72_001666</name>
</gene>
<reference evidence="2 3" key="1">
    <citation type="journal article" date="2024" name="Nat. Commun.">
        <title>Phylogenomics reveals the evolutionary origins of lichenization in chlorophyte algae.</title>
        <authorList>
            <person name="Puginier C."/>
            <person name="Libourel C."/>
            <person name="Otte J."/>
            <person name="Skaloud P."/>
            <person name="Haon M."/>
            <person name="Grisel S."/>
            <person name="Petersen M."/>
            <person name="Berrin J.G."/>
            <person name="Delaux P.M."/>
            <person name="Dal Grande F."/>
            <person name="Keller J."/>
        </authorList>
    </citation>
    <scope>NUCLEOTIDE SEQUENCE [LARGE SCALE GENOMIC DNA]</scope>
    <source>
        <strain evidence="2 3">SAG 2043</strain>
    </source>
</reference>
<evidence type="ECO:0000313" key="3">
    <source>
        <dbReference type="Proteomes" id="UP001489004"/>
    </source>
</evidence>
<accession>A0AAW1PNH6</accession>
<dbReference type="EMBL" id="JALJOR010000009">
    <property type="protein sequence ID" value="KAK9811315.1"/>
    <property type="molecule type" value="Genomic_DNA"/>
</dbReference>
<name>A0AAW1PNH6_9CHLO</name>
<protein>
    <submittedName>
        <fullName evidence="2">Uncharacterized protein</fullName>
    </submittedName>
</protein>
<proteinExistence type="predicted"/>
<organism evidence="2 3">
    <name type="scientific">[Myrmecia] bisecta</name>
    <dbReference type="NCBI Taxonomy" id="41462"/>
    <lineage>
        <taxon>Eukaryota</taxon>
        <taxon>Viridiplantae</taxon>
        <taxon>Chlorophyta</taxon>
        <taxon>core chlorophytes</taxon>
        <taxon>Trebouxiophyceae</taxon>
        <taxon>Trebouxiales</taxon>
        <taxon>Trebouxiaceae</taxon>
        <taxon>Myrmecia</taxon>
    </lineage>
</organism>
<sequence>MFYVGAQQDPTVPEAPLAGPQRRHFGDAQHASHLDTGLAPQPGTCRPEAPPHVAAPHKADTLVIGGIDANREERWMSSARAAQCAVLQAQYSGQDPALTATSSRLRGGKKQVHDNINFQHEHFTNHEQPWLLAASPASQRSQPFLGQPRLYTTGPDDNTDMLAGTTKAAGHIPGYTGFIAANSDAGQQGGEQQPRSINKDLLMENYRTTMPGCTKHTPRR</sequence>
<feature type="region of interest" description="Disordered" evidence="1">
    <location>
        <begin position="1"/>
        <end position="53"/>
    </location>
</feature>
<comment type="caution">
    <text evidence="2">The sequence shown here is derived from an EMBL/GenBank/DDBJ whole genome shotgun (WGS) entry which is preliminary data.</text>
</comment>